<feature type="region of interest" description="Disordered" evidence="6">
    <location>
        <begin position="75"/>
        <end position="104"/>
    </location>
</feature>
<dbReference type="GO" id="GO:0005506">
    <property type="term" value="F:iron ion binding"/>
    <property type="evidence" value="ECO:0007669"/>
    <property type="project" value="InterPro"/>
</dbReference>
<evidence type="ECO:0000256" key="2">
    <source>
        <dbReference type="ARBA" id="ARBA00022723"/>
    </source>
</evidence>
<dbReference type="InterPro" id="IPR006620">
    <property type="entry name" value="Pro_4_hyd_alph"/>
</dbReference>
<dbReference type="Proteomes" id="UP000789390">
    <property type="component" value="Unassembled WGS sequence"/>
</dbReference>
<evidence type="ECO:0000259" key="7">
    <source>
        <dbReference type="PROSITE" id="PS51471"/>
    </source>
</evidence>
<reference evidence="8" key="1">
    <citation type="submission" date="2021-11" db="EMBL/GenBank/DDBJ databases">
        <authorList>
            <person name="Schell T."/>
        </authorList>
    </citation>
    <scope>NUCLEOTIDE SEQUENCE</scope>
    <source>
        <strain evidence="8">M5</strain>
    </source>
</reference>
<dbReference type="GO" id="GO:0031418">
    <property type="term" value="F:L-ascorbic acid binding"/>
    <property type="evidence" value="ECO:0007669"/>
    <property type="project" value="InterPro"/>
</dbReference>
<keyword evidence="3" id="KW-0223">Dioxygenase</keyword>
<dbReference type="GO" id="GO:0016705">
    <property type="term" value="F:oxidoreductase activity, acting on paired donors, with incorporation or reduction of molecular oxygen"/>
    <property type="evidence" value="ECO:0007669"/>
    <property type="project" value="InterPro"/>
</dbReference>
<dbReference type="Pfam" id="PF13640">
    <property type="entry name" value="2OG-FeII_Oxy_3"/>
    <property type="match status" value="1"/>
</dbReference>
<dbReference type="AlphaFoldDB" id="A0A8J2WBW2"/>
<evidence type="ECO:0000256" key="5">
    <source>
        <dbReference type="ARBA" id="ARBA00023004"/>
    </source>
</evidence>
<dbReference type="EMBL" id="CAKKLH010000036">
    <property type="protein sequence ID" value="CAH0100455.1"/>
    <property type="molecule type" value="Genomic_DNA"/>
</dbReference>
<dbReference type="PANTHER" id="PTHR14650:SF1">
    <property type="entry name" value="2-OXOGLUTARATE AND IRON-DEPENDENT OXYGENASE DOMAIN-CONTAINING PROTEIN 3"/>
    <property type="match status" value="1"/>
</dbReference>
<evidence type="ECO:0000313" key="8">
    <source>
        <dbReference type="EMBL" id="CAH0100455.1"/>
    </source>
</evidence>
<dbReference type="InterPro" id="IPR005123">
    <property type="entry name" value="Oxoglu/Fe-dep_dioxygenase_dom"/>
</dbReference>
<keyword evidence="4" id="KW-0560">Oxidoreductase</keyword>
<dbReference type="InterPro" id="IPR039210">
    <property type="entry name" value="OGFOD3"/>
</dbReference>
<organism evidence="8 9">
    <name type="scientific">Daphnia galeata</name>
    <dbReference type="NCBI Taxonomy" id="27404"/>
    <lineage>
        <taxon>Eukaryota</taxon>
        <taxon>Metazoa</taxon>
        <taxon>Ecdysozoa</taxon>
        <taxon>Arthropoda</taxon>
        <taxon>Crustacea</taxon>
        <taxon>Branchiopoda</taxon>
        <taxon>Diplostraca</taxon>
        <taxon>Cladocera</taxon>
        <taxon>Anomopoda</taxon>
        <taxon>Daphniidae</taxon>
        <taxon>Daphnia</taxon>
    </lineage>
</organism>
<evidence type="ECO:0000256" key="4">
    <source>
        <dbReference type="ARBA" id="ARBA00023002"/>
    </source>
</evidence>
<dbReference type="InterPro" id="IPR044862">
    <property type="entry name" value="Pro_4_hyd_alph_FE2OG_OXY"/>
</dbReference>
<dbReference type="PANTHER" id="PTHR14650">
    <property type="entry name" value="PROLYL HYDROXYLASE-RELATED"/>
    <property type="match status" value="1"/>
</dbReference>
<sequence length="394" mass="44500">MFSNFYGNIKLKLSAPLVVIVNGLSKFINNIQRKTSKRLTCGVCGVKLSLVNYLSLRVKFAAMVSEVKQRVNAAKPALKKNESESSKKKDSNVANEKKSANSKEANIQTKFGPMGIKKEDQLWSRAVLMTGVLVIVIVMKWKKTNEITWVSSQETVTKSKQPLICSTTFLDEINKFEGCRMKQCGRFVMDGLFSEHQIDTLLSIFQKGLQFGHSSGGASILDLHSGALSKGERFINIFSDPETKNLWSEDELAFYTGAKEKIRQAIIENFGLQPEAIHLTSPTFFSRMNENPAKTVHDEYWHPHVDKETYETFHFTSLLYLSDYGSEFQGGRFVFVDGDNMNRTVEPRRGRVSMFTSGGENLHYVEKVIQGTRYALTIAFTCDSRHAIPDPHIH</sequence>
<feature type="domain" description="Fe2OG dioxygenase" evidence="7">
    <location>
        <begin position="282"/>
        <end position="384"/>
    </location>
</feature>
<evidence type="ECO:0000313" key="9">
    <source>
        <dbReference type="Proteomes" id="UP000789390"/>
    </source>
</evidence>
<proteinExistence type="predicted"/>
<keyword evidence="5" id="KW-0408">Iron</keyword>
<gene>
    <name evidence="8" type="ORF">DGAL_LOCUS2685</name>
</gene>
<protein>
    <recommendedName>
        <fullName evidence="7">Fe2OG dioxygenase domain-containing protein</fullName>
    </recommendedName>
</protein>
<dbReference type="OrthoDB" id="427071at2759"/>
<keyword evidence="9" id="KW-1185">Reference proteome</keyword>
<accession>A0A8J2WBW2</accession>
<dbReference type="GO" id="GO:0051213">
    <property type="term" value="F:dioxygenase activity"/>
    <property type="evidence" value="ECO:0007669"/>
    <property type="project" value="UniProtKB-KW"/>
</dbReference>
<dbReference type="Gene3D" id="2.60.120.620">
    <property type="entry name" value="q2cbj1_9rhob like domain"/>
    <property type="match status" value="1"/>
</dbReference>
<name>A0A8J2WBW2_9CRUS</name>
<dbReference type="PROSITE" id="PS51471">
    <property type="entry name" value="FE2OG_OXY"/>
    <property type="match status" value="1"/>
</dbReference>
<dbReference type="GO" id="GO:0016020">
    <property type="term" value="C:membrane"/>
    <property type="evidence" value="ECO:0007669"/>
    <property type="project" value="TreeGrafter"/>
</dbReference>
<keyword evidence="2" id="KW-0479">Metal-binding</keyword>
<evidence type="ECO:0000256" key="6">
    <source>
        <dbReference type="SAM" id="MobiDB-lite"/>
    </source>
</evidence>
<evidence type="ECO:0000256" key="3">
    <source>
        <dbReference type="ARBA" id="ARBA00022964"/>
    </source>
</evidence>
<comment type="cofactor">
    <cofactor evidence="1">
        <name>L-ascorbate</name>
        <dbReference type="ChEBI" id="CHEBI:38290"/>
    </cofactor>
</comment>
<dbReference type="SMART" id="SM00702">
    <property type="entry name" value="P4Hc"/>
    <property type="match status" value="1"/>
</dbReference>
<comment type="caution">
    <text evidence="8">The sequence shown here is derived from an EMBL/GenBank/DDBJ whole genome shotgun (WGS) entry which is preliminary data.</text>
</comment>
<evidence type="ECO:0000256" key="1">
    <source>
        <dbReference type="ARBA" id="ARBA00001961"/>
    </source>
</evidence>
<feature type="compositionally biased region" description="Basic and acidic residues" evidence="6">
    <location>
        <begin position="79"/>
        <end position="101"/>
    </location>
</feature>